<keyword evidence="1" id="KW-0732">Signal</keyword>
<sequence length="381" mass="40750">MIGRAGAGVGAAMACLALASCAAPAQLGRVAVDHNRMVARSTDETTLLNIVRAAHRFPLHFTALSTVNGNVSLSVSSELTIGLGDVLDPSEALLTTGVSTNPSFQAAVLASEKFQRGIQAPLKQDLIAYFLEEGWRDAQLMAATVERIDVEDPAGKRVGTIDNDGRAGGPFEQVLCAYDLERSAPSRPIVLASLDRLAPSPAADDLKDLIALLGTEGVTLDGERNLTYERPGASVVMVQRANSRCAGVDVPALAADAVLIPRFRSTMGVIFFLGEYARLGLGRQEGERPYGISNCYTDLCEPEELTTRPLISVREGSGRALVATQFAGKRFYIDEDELDPTGPDRHTMARSMQAISLVQQLVNLQKSSDELPTALNVRTIN</sequence>
<dbReference type="RefSeq" id="WP_346783144.1">
    <property type="nucleotide sequence ID" value="NZ_JBDLBR010000001.1"/>
</dbReference>
<evidence type="ECO:0000256" key="1">
    <source>
        <dbReference type="SAM" id="SignalP"/>
    </source>
</evidence>
<name>A0ABV0CSN0_9SPHN</name>
<evidence type="ECO:0000313" key="2">
    <source>
        <dbReference type="EMBL" id="MEN7535682.1"/>
    </source>
</evidence>
<feature type="signal peptide" evidence="1">
    <location>
        <begin position="1"/>
        <end position="25"/>
    </location>
</feature>
<evidence type="ECO:0000313" key="3">
    <source>
        <dbReference type="Proteomes" id="UP001484535"/>
    </source>
</evidence>
<comment type="caution">
    <text evidence="2">The sequence shown here is derived from an EMBL/GenBank/DDBJ whole genome shotgun (WGS) entry which is preliminary data.</text>
</comment>
<keyword evidence="3" id="KW-1185">Reference proteome</keyword>
<gene>
    <name evidence="2" type="ORF">ABDJ38_00660</name>
</gene>
<accession>A0ABV0CSN0</accession>
<proteinExistence type="predicted"/>
<protein>
    <submittedName>
        <fullName evidence="2">Uncharacterized protein</fullName>
    </submittedName>
</protein>
<organism evidence="2 3">
    <name type="scientific">Aurantiacibacter flavus</name>
    <dbReference type="NCBI Taxonomy" id="3145232"/>
    <lineage>
        <taxon>Bacteria</taxon>
        <taxon>Pseudomonadati</taxon>
        <taxon>Pseudomonadota</taxon>
        <taxon>Alphaproteobacteria</taxon>
        <taxon>Sphingomonadales</taxon>
        <taxon>Erythrobacteraceae</taxon>
        <taxon>Aurantiacibacter</taxon>
    </lineage>
</organism>
<dbReference type="Proteomes" id="UP001484535">
    <property type="component" value="Unassembled WGS sequence"/>
</dbReference>
<feature type="chain" id="PRO_5046277298" evidence="1">
    <location>
        <begin position="26"/>
        <end position="381"/>
    </location>
</feature>
<reference evidence="2 3" key="1">
    <citation type="submission" date="2024-05" db="EMBL/GenBank/DDBJ databases">
        <authorList>
            <person name="Park S."/>
        </authorList>
    </citation>
    <scope>NUCLEOTIDE SEQUENCE [LARGE SCALE GENOMIC DNA]</scope>
    <source>
        <strain evidence="2 3">DGU5</strain>
    </source>
</reference>
<dbReference type="PROSITE" id="PS51257">
    <property type="entry name" value="PROKAR_LIPOPROTEIN"/>
    <property type="match status" value="1"/>
</dbReference>
<dbReference type="EMBL" id="JBDLBR010000001">
    <property type="protein sequence ID" value="MEN7535682.1"/>
    <property type="molecule type" value="Genomic_DNA"/>
</dbReference>